<evidence type="ECO:0000256" key="1">
    <source>
        <dbReference type="SAM" id="MobiDB-lite"/>
    </source>
</evidence>
<gene>
    <name evidence="3" type="ORF">F0562_002740</name>
</gene>
<dbReference type="InterPro" id="IPR044950">
    <property type="entry name" value="TED6/7"/>
</dbReference>
<feature type="region of interest" description="Disordered" evidence="1">
    <location>
        <begin position="17"/>
        <end position="44"/>
    </location>
</feature>
<evidence type="ECO:0000256" key="2">
    <source>
        <dbReference type="SAM" id="Phobius"/>
    </source>
</evidence>
<evidence type="ECO:0000313" key="4">
    <source>
        <dbReference type="Proteomes" id="UP000325577"/>
    </source>
</evidence>
<dbReference type="PANTHER" id="PTHR35697">
    <property type="entry name" value="OS08G0108300 PROTEIN"/>
    <property type="match status" value="1"/>
</dbReference>
<reference evidence="3 4" key="1">
    <citation type="submission" date="2019-09" db="EMBL/GenBank/DDBJ databases">
        <title>A chromosome-level genome assembly of the Chinese tupelo Nyssa sinensis.</title>
        <authorList>
            <person name="Yang X."/>
            <person name="Kang M."/>
            <person name="Yang Y."/>
            <person name="Xiong H."/>
            <person name="Wang M."/>
            <person name="Zhang Z."/>
            <person name="Wang Z."/>
            <person name="Wu H."/>
            <person name="Ma T."/>
            <person name="Liu J."/>
            <person name="Xi Z."/>
        </authorList>
    </citation>
    <scope>NUCLEOTIDE SEQUENCE [LARGE SCALE GENOMIC DNA]</scope>
    <source>
        <strain evidence="3">J267</strain>
        <tissue evidence="3">Leaf</tissue>
    </source>
</reference>
<dbReference type="AlphaFoldDB" id="A0A5J5BZ15"/>
<accession>A0A5J5BZ15</accession>
<keyword evidence="2" id="KW-1133">Transmembrane helix</keyword>
<dbReference type="OrthoDB" id="785473at2759"/>
<proteinExistence type="predicted"/>
<keyword evidence="2" id="KW-0472">Membrane</keyword>
<dbReference type="Proteomes" id="UP000325577">
    <property type="component" value="Linkage Group LG1"/>
</dbReference>
<keyword evidence="2" id="KW-0812">Transmembrane</keyword>
<sequence length="166" mass="18286">MALPLINFNFLHVPPPPPSDSIPPPPPHPITPPPPHFIPPPPPPPSPDNHTIVIVIVFVSFGGLLFLAFLATTLCCFIKKKKKKTVQEIDIVHVHEHLEVKEAIAPGPHGPQAVVLSITDDIHVDEEIKKNEKFEEADNIHGALEDEASTSMTNSSHDHHHLEHKP</sequence>
<name>A0A5J5BZ15_9ASTE</name>
<organism evidence="3 4">
    <name type="scientific">Nyssa sinensis</name>
    <dbReference type="NCBI Taxonomy" id="561372"/>
    <lineage>
        <taxon>Eukaryota</taxon>
        <taxon>Viridiplantae</taxon>
        <taxon>Streptophyta</taxon>
        <taxon>Embryophyta</taxon>
        <taxon>Tracheophyta</taxon>
        <taxon>Spermatophyta</taxon>
        <taxon>Magnoliopsida</taxon>
        <taxon>eudicotyledons</taxon>
        <taxon>Gunneridae</taxon>
        <taxon>Pentapetalae</taxon>
        <taxon>asterids</taxon>
        <taxon>Cornales</taxon>
        <taxon>Nyssaceae</taxon>
        <taxon>Nyssa</taxon>
    </lineage>
</organism>
<protein>
    <submittedName>
        <fullName evidence="3">Uncharacterized protein</fullName>
    </submittedName>
</protein>
<keyword evidence="4" id="KW-1185">Reference proteome</keyword>
<evidence type="ECO:0000313" key="3">
    <source>
        <dbReference type="EMBL" id="KAA8546521.1"/>
    </source>
</evidence>
<dbReference type="PANTHER" id="PTHR35697:SF10">
    <property type="entry name" value="PROTEIN TRACHEARY ELEMENT DIFFERENTIATION-RELATED 6"/>
    <property type="match status" value="1"/>
</dbReference>
<feature type="transmembrane region" description="Helical" evidence="2">
    <location>
        <begin position="52"/>
        <end position="78"/>
    </location>
</feature>
<dbReference type="EMBL" id="CM018032">
    <property type="protein sequence ID" value="KAA8546521.1"/>
    <property type="molecule type" value="Genomic_DNA"/>
</dbReference>
<dbReference type="GO" id="GO:0009834">
    <property type="term" value="P:plant-type secondary cell wall biogenesis"/>
    <property type="evidence" value="ECO:0007669"/>
    <property type="project" value="InterPro"/>
</dbReference>